<sequence length="574" mass="60749">MSRASRSGASSRPRNPSRAWLEAQATAIRPWHRRALGCGLLAALATLVQLGGLAWIVNQAVIAKQGIAELWPALLVVGLALTLRAAAQWGQEVSGQACGLAVKRAVRAQLLAKLHALGPVRLASRHSAGLASQLVDQVESLEGYYARFRPQVMLALAVPLLYLAVVLWLNWLAAVWLLIAAPLIPLFMALIGMGAQRLNEAQFRAVTRLSGHFLDRVRGITTLQLFGLGERATAEVSDVAHDYRRRSMRTLRVAFLSSAVLEFFAAVSVAVVAIYIGLGLLGYIDYGPAGELGLFSGLFILLLAPEFFQPLRTLSQHYHDRASALGAAEGLMALLDEPVPETDPAAAPTSSRTMTAAVELETVELSHVGRQRVLGPLSLRVETGEVVALVGPSGSGKSSLLQLIAGFVAADRGRVAVAPGAAIAWLDQRPLIIQGTLAENLRLVAPAASDTALHEALEEAGLGAWLRATGSGLETPLGERGVGLSGGEGQRLALARIFLSPARLVLLDEPTTALDPETERAVVAALQRLAASGRTLLVATHHPALMAMADRVLALDGGRLITAPGTLWQEASNS</sequence>
<dbReference type="SMART" id="SM00382">
    <property type="entry name" value="AAA"/>
    <property type="match status" value="1"/>
</dbReference>
<evidence type="ECO:0000259" key="9">
    <source>
        <dbReference type="PROSITE" id="PS50929"/>
    </source>
</evidence>
<feature type="transmembrane region" description="Helical" evidence="7">
    <location>
        <begin position="70"/>
        <end position="87"/>
    </location>
</feature>
<accession>A0AB74UB67</accession>
<keyword evidence="3" id="KW-0547">Nucleotide-binding</keyword>
<dbReference type="Pfam" id="PF00664">
    <property type="entry name" value="ABC_membrane"/>
    <property type="match status" value="1"/>
</dbReference>
<keyword evidence="4" id="KW-0067">ATP-binding</keyword>
<feature type="transmembrane region" description="Helical" evidence="7">
    <location>
        <begin position="253"/>
        <end position="277"/>
    </location>
</feature>
<dbReference type="InterPro" id="IPR003439">
    <property type="entry name" value="ABC_transporter-like_ATP-bd"/>
</dbReference>
<dbReference type="InterPro" id="IPR011527">
    <property type="entry name" value="ABC1_TM_dom"/>
</dbReference>
<dbReference type="InterPro" id="IPR003593">
    <property type="entry name" value="AAA+_ATPase"/>
</dbReference>
<dbReference type="GO" id="GO:0016887">
    <property type="term" value="F:ATP hydrolysis activity"/>
    <property type="evidence" value="ECO:0007669"/>
    <property type="project" value="InterPro"/>
</dbReference>
<evidence type="ECO:0000259" key="8">
    <source>
        <dbReference type="PROSITE" id="PS50893"/>
    </source>
</evidence>
<keyword evidence="5 7" id="KW-1133">Transmembrane helix</keyword>
<dbReference type="InterPro" id="IPR036640">
    <property type="entry name" value="ABC1_TM_sf"/>
</dbReference>
<dbReference type="PANTHER" id="PTHR24221">
    <property type="entry name" value="ATP-BINDING CASSETTE SUB-FAMILY B"/>
    <property type="match status" value="1"/>
</dbReference>
<dbReference type="EMBL" id="CP159578">
    <property type="protein sequence ID" value="XCJ77870.1"/>
    <property type="molecule type" value="Genomic_DNA"/>
</dbReference>
<dbReference type="SUPFAM" id="SSF52540">
    <property type="entry name" value="P-loop containing nucleoside triphosphate hydrolases"/>
    <property type="match status" value="1"/>
</dbReference>
<feature type="transmembrane region" description="Helical" evidence="7">
    <location>
        <begin position="152"/>
        <end position="169"/>
    </location>
</feature>
<evidence type="ECO:0000256" key="1">
    <source>
        <dbReference type="ARBA" id="ARBA00004651"/>
    </source>
</evidence>
<name>A0AB74UB67_9GAMM</name>
<dbReference type="GO" id="GO:0034040">
    <property type="term" value="F:ATPase-coupled lipid transmembrane transporter activity"/>
    <property type="evidence" value="ECO:0007669"/>
    <property type="project" value="TreeGrafter"/>
</dbReference>
<evidence type="ECO:0000256" key="5">
    <source>
        <dbReference type="ARBA" id="ARBA00022989"/>
    </source>
</evidence>
<dbReference type="NCBIfam" id="TIGR02857">
    <property type="entry name" value="CydD"/>
    <property type="match status" value="1"/>
</dbReference>
<dbReference type="InterPro" id="IPR027417">
    <property type="entry name" value="P-loop_NTPase"/>
</dbReference>
<feature type="domain" description="ABC transporter" evidence="8">
    <location>
        <begin position="358"/>
        <end position="573"/>
    </location>
</feature>
<dbReference type="Pfam" id="PF00005">
    <property type="entry name" value="ABC_tran"/>
    <property type="match status" value="1"/>
</dbReference>
<dbReference type="InterPro" id="IPR039421">
    <property type="entry name" value="Type_1_exporter"/>
</dbReference>
<dbReference type="PROSITE" id="PS50893">
    <property type="entry name" value="ABC_TRANSPORTER_2"/>
    <property type="match status" value="1"/>
</dbReference>
<dbReference type="GO" id="GO:0005886">
    <property type="term" value="C:plasma membrane"/>
    <property type="evidence" value="ECO:0007669"/>
    <property type="project" value="UniProtKB-SubCell"/>
</dbReference>
<dbReference type="GO" id="GO:0005524">
    <property type="term" value="F:ATP binding"/>
    <property type="evidence" value="ECO:0007669"/>
    <property type="project" value="UniProtKB-KW"/>
</dbReference>
<dbReference type="PROSITE" id="PS50929">
    <property type="entry name" value="ABC_TM1F"/>
    <property type="match status" value="1"/>
</dbReference>
<dbReference type="CDD" id="cd18584">
    <property type="entry name" value="ABC_6TM_AarD_CydD"/>
    <property type="match status" value="1"/>
</dbReference>
<evidence type="ECO:0000256" key="4">
    <source>
        <dbReference type="ARBA" id="ARBA00022840"/>
    </source>
</evidence>
<dbReference type="AlphaFoldDB" id="A0AB74UB67"/>
<dbReference type="InterPro" id="IPR014216">
    <property type="entry name" value="ABC_transptr_CydD"/>
</dbReference>
<feature type="domain" description="ABC transmembrane type-1" evidence="9">
    <location>
        <begin position="35"/>
        <end position="323"/>
    </location>
</feature>
<dbReference type="GO" id="GO:0042883">
    <property type="term" value="P:cysteine transport"/>
    <property type="evidence" value="ECO:0007669"/>
    <property type="project" value="InterPro"/>
</dbReference>
<evidence type="ECO:0000256" key="6">
    <source>
        <dbReference type="ARBA" id="ARBA00023136"/>
    </source>
</evidence>
<dbReference type="GO" id="GO:0140359">
    <property type="term" value="F:ABC-type transporter activity"/>
    <property type="evidence" value="ECO:0007669"/>
    <property type="project" value="InterPro"/>
</dbReference>
<reference evidence="10" key="1">
    <citation type="submission" date="2024-06" db="EMBL/GenBank/DDBJ databases">
        <title>Complete genome of Salinicola endophyticus HNIBRBA4755.</title>
        <authorList>
            <person name="Shin S.Y."/>
            <person name="Kang H."/>
            <person name="Song J."/>
        </authorList>
    </citation>
    <scope>NUCLEOTIDE SEQUENCE</scope>
    <source>
        <strain evidence="10">HNIBRBA4755</strain>
    </source>
</reference>
<keyword evidence="2 7" id="KW-0812">Transmembrane</keyword>
<dbReference type="SUPFAM" id="SSF90123">
    <property type="entry name" value="ABC transporter transmembrane region"/>
    <property type="match status" value="1"/>
</dbReference>
<evidence type="ECO:0000256" key="7">
    <source>
        <dbReference type="SAM" id="Phobius"/>
    </source>
</evidence>
<keyword evidence="6 7" id="KW-0472">Membrane</keyword>
<evidence type="ECO:0000256" key="3">
    <source>
        <dbReference type="ARBA" id="ARBA00022741"/>
    </source>
</evidence>
<feature type="transmembrane region" description="Helical" evidence="7">
    <location>
        <begin position="175"/>
        <end position="195"/>
    </location>
</feature>
<proteinExistence type="predicted"/>
<comment type="subcellular location">
    <subcellularLocation>
        <location evidence="1">Cell membrane</location>
        <topology evidence="1">Multi-pass membrane protein</topology>
    </subcellularLocation>
</comment>
<evidence type="ECO:0000313" key="10">
    <source>
        <dbReference type="EMBL" id="XCJ77870.1"/>
    </source>
</evidence>
<gene>
    <name evidence="10" type="primary">cydD</name>
    <name evidence="10" type="ORF">ABV408_10415</name>
</gene>
<protein>
    <submittedName>
        <fullName evidence="10">Thiol reductant ABC exporter subunit CydD</fullName>
    </submittedName>
</protein>
<feature type="transmembrane region" description="Helical" evidence="7">
    <location>
        <begin position="289"/>
        <end position="308"/>
    </location>
</feature>
<organism evidence="10">
    <name type="scientific">Salinicola endophyticus</name>
    <dbReference type="NCBI Taxonomy" id="1949083"/>
    <lineage>
        <taxon>Bacteria</taxon>
        <taxon>Pseudomonadati</taxon>
        <taxon>Pseudomonadota</taxon>
        <taxon>Gammaproteobacteria</taxon>
        <taxon>Oceanospirillales</taxon>
        <taxon>Halomonadaceae</taxon>
        <taxon>Salinicola</taxon>
    </lineage>
</organism>
<dbReference type="Gene3D" id="3.40.50.300">
    <property type="entry name" value="P-loop containing nucleotide triphosphate hydrolases"/>
    <property type="match status" value="1"/>
</dbReference>
<dbReference type="Gene3D" id="1.20.1560.10">
    <property type="entry name" value="ABC transporter type 1, transmembrane domain"/>
    <property type="match status" value="1"/>
</dbReference>
<dbReference type="PANTHER" id="PTHR24221:SF261">
    <property type="entry name" value="GLUTATHIONE_L-CYSTEINE TRANSPORT SYSTEM ATP-BINDING_PERMEASE PROTEIN CYDD"/>
    <property type="match status" value="1"/>
</dbReference>
<feature type="transmembrane region" description="Helical" evidence="7">
    <location>
        <begin position="35"/>
        <end position="58"/>
    </location>
</feature>
<dbReference type="RefSeq" id="WP_353978908.1">
    <property type="nucleotide sequence ID" value="NZ_CP159578.1"/>
</dbReference>
<evidence type="ECO:0000256" key="2">
    <source>
        <dbReference type="ARBA" id="ARBA00022692"/>
    </source>
</evidence>